<accession>A0A140GS13</accession>
<organism evidence="1 2">
    <name type="scientific">Clostridium perfringens</name>
    <dbReference type="NCBI Taxonomy" id="1502"/>
    <lineage>
        <taxon>Bacteria</taxon>
        <taxon>Bacillati</taxon>
        <taxon>Bacillota</taxon>
        <taxon>Clostridia</taxon>
        <taxon>Eubacteriales</taxon>
        <taxon>Clostridiaceae</taxon>
        <taxon>Clostridium</taxon>
    </lineage>
</organism>
<sequence length="326" mass="36550">MKIKNKYLLALGLIMPTFFVGCSNKNIDSSLVKKDSPLMLVNVLNLEKDNVSTEDLKKYDSVVENLFSGLNDEKTINKLVGEVNNNSIKELFGQYMSSINVVSPTFKTTLVDNTSNVILDTYRKAIQNVGDKLWSMNVVGAGYRADSSGIYKEIIVDMNFVSDNPGFKIQTFKMLLDENNSIVSIQKDGELNTQANTRNPLSNEPYLSGDLNSNFKTSLNTILKKLLNKTVYDNYNDNPNDISNVKNLVSSIKIEKHNEDVLIELFKDINSSSKGKYGVTYIMNTNINANAETSYVLSIQSGNNIKKYSFNYNRITDKITTITNLS</sequence>
<dbReference type="EMBL" id="CP013615">
    <property type="protein sequence ID" value="AMN31322.1"/>
    <property type="molecule type" value="Genomic_DNA"/>
</dbReference>
<name>A0A140GS13_CLOPF</name>
<dbReference type="PATRIC" id="fig|1502.177.peg.3617"/>
<reference evidence="1 2" key="1">
    <citation type="journal article" date="2016" name="PLoS ONE">
        <title>Plasmid Characterization and Chromosome Analysis of Two netF+ Clostridium perfringens Isolates Associated with Foal and Canine Necrotizing Enteritis.</title>
        <authorList>
            <person name="Mehdizadeh Gohari I."/>
            <person name="Kropinski A.M."/>
            <person name="Weese S.J."/>
            <person name="Parreira V.R."/>
            <person name="Whitehead A.E."/>
            <person name="Boerlin P."/>
            <person name="Prescott J.F."/>
        </authorList>
    </citation>
    <scope>NUCLEOTIDE SEQUENCE [LARGE SCALE GENOMIC DNA]</scope>
    <source>
        <strain evidence="1 2">JP838</strain>
        <plasmid evidence="2">Plasmid pJFP838A</plasmid>
    </source>
</reference>
<gene>
    <name evidence="1" type="ORF">JFP838_pA0406</name>
</gene>
<evidence type="ECO:0000313" key="1">
    <source>
        <dbReference type="EMBL" id="AMN31322.1"/>
    </source>
</evidence>
<dbReference type="RefSeq" id="WP_061429902.1">
    <property type="nucleotide sequence ID" value="NZ_CP013615.1"/>
</dbReference>
<evidence type="ECO:0000313" key="2">
    <source>
        <dbReference type="Proteomes" id="UP000070260"/>
    </source>
</evidence>
<dbReference type="PROSITE" id="PS51257">
    <property type="entry name" value="PROKAR_LIPOPROTEIN"/>
    <property type="match status" value="1"/>
</dbReference>
<keyword evidence="1" id="KW-0614">Plasmid</keyword>
<dbReference type="AlphaFoldDB" id="A0A140GS13"/>
<proteinExistence type="predicted"/>
<protein>
    <recommendedName>
        <fullName evidence="3">Lipoprotein</fullName>
    </recommendedName>
</protein>
<evidence type="ECO:0008006" key="3">
    <source>
        <dbReference type="Google" id="ProtNLM"/>
    </source>
</evidence>
<dbReference type="Proteomes" id="UP000070260">
    <property type="component" value="Plasmid pJFP838A"/>
</dbReference>
<geneLocation type="plasmid" evidence="1 2">
    <name>pJFP838A</name>
</geneLocation>